<dbReference type="InterPro" id="IPR050857">
    <property type="entry name" value="D-2-hydroxyacid_DH"/>
</dbReference>
<gene>
    <name evidence="7" type="ORF">DP120_02340</name>
</gene>
<dbReference type="InterPro" id="IPR036291">
    <property type="entry name" value="NAD(P)-bd_dom_sf"/>
</dbReference>
<evidence type="ECO:0000256" key="4">
    <source>
        <dbReference type="RuleBase" id="RU003719"/>
    </source>
</evidence>
<name>A0A365L6Y0_9BACL</name>
<dbReference type="InterPro" id="IPR006140">
    <property type="entry name" value="D-isomer_DH_NAD-bd"/>
</dbReference>
<evidence type="ECO:0000256" key="1">
    <source>
        <dbReference type="ARBA" id="ARBA00005854"/>
    </source>
</evidence>
<dbReference type="Proteomes" id="UP000251002">
    <property type="component" value="Unassembled WGS sequence"/>
</dbReference>
<reference evidence="7 8" key="1">
    <citation type="submission" date="2018-06" db="EMBL/GenBank/DDBJ databases">
        <title>The draft genome sequences of strains SCU63 and S1.</title>
        <authorList>
            <person name="Gan L."/>
        </authorList>
    </citation>
    <scope>NUCLEOTIDE SEQUENCE [LARGE SCALE GENOMIC DNA]</scope>
    <source>
        <strain evidence="7 8">SCU63</strain>
    </source>
</reference>
<dbReference type="SUPFAM" id="SSF51735">
    <property type="entry name" value="NAD(P)-binding Rossmann-fold domains"/>
    <property type="match status" value="1"/>
</dbReference>
<proteinExistence type="inferred from homology"/>
<comment type="caution">
    <text evidence="7">The sequence shown here is derived from an EMBL/GenBank/DDBJ whole genome shotgun (WGS) entry which is preliminary data.</text>
</comment>
<accession>A0A365L6Y0</accession>
<dbReference type="GO" id="GO:0016616">
    <property type="term" value="F:oxidoreductase activity, acting on the CH-OH group of donors, NAD or NADP as acceptor"/>
    <property type="evidence" value="ECO:0007669"/>
    <property type="project" value="InterPro"/>
</dbReference>
<dbReference type="PROSITE" id="PS00670">
    <property type="entry name" value="D_2_HYDROXYACID_DH_2"/>
    <property type="match status" value="1"/>
</dbReference>
<evidence type="ECO:0000256" key="2">
    <source>
        <dbReference type="ARBA" id="ARBA00023002"/>
    </source>
</evidence>
<comment type="similarity">
    <text evidence="1 4">Belongs to the D-isomer specific 2-hydroxyacid dehydrogenase family.</text>
</comment>
<dbReference type="RefSeq" id="WP_112221568.1">
    <property type="nucleotide sequence ID" value="NZ_CP196859.1"/>
</dbReference>
<evidence type="ECO:0000259" key="6">
    <source>
        <dbReference type="Pfam" id="PF02826"/>
    </source>
</evidence>
<dbReference type="Pfam" id="PF02826">
    <property type="entry name" value="2-Hacid_dh_C"/>
    <property type="match status" value="1"/>
</dbReference>
<keyword evidence="3" id="KW-0520">NAD</keyword>
<dbReference type="FunFam" id="3.40.50.720:FF:000203">
    <property type="entry name" value="D-3-phosphoglycerate dehydrogenase (SerA)"/>
    <property type="match status" value="1"/>
</dbReference>
<dbReference type="GO" id="GO:0051287">
    <property type="term" value="F:NAD binding"/>
    <property type="evidence" value="ECO:0007669"/>
    <property type="project" value="InterPro"/>
</dbReference>
<dbReference type="CDD" id="cd12173">
    <property type="entry name" value="PGDH_4"/>
    <property type="match status" value="1"/>
</dbReference>
<keyword evidence="2 4" id="KW-0560">Oxidoreductase</keyword>
<evidence type="ECO:0000256" key="3">
    <source>
        <dbReference type="ARBA" id="ARBA00023027"/>
    </source>
</evidence>
<dbReference type="AlphaFoldDB" id="A0A365L6Y0"/>
<feature type="domain" description="D-isomer specific 2-hydroxyacid dehydrogenase catalytic" evidence="5">
    <location>
        <begin position="14"/>
        <end position="323"/>
    </location>
</feature>
<dbReference type="Gene3D" id="3.40.50.720">
    <property type="entry name" value="NAD(P)-binding Rossmann-like Domain"/>
    <property type="match status" value="2"/>
</dbReference>
<evidence type="ECO:0000313" key="8">
    <source>
        <dbReference type="Proteomes" id="UP000251002"/>
    </source>
</evidence>
<organism evidence="7 8">
    <name type="scientific">Planococcus halotolerans</name>
    <dbReference type="NCBI Taxonomy" id="2233542"/>
    <lineage>
        <taxon>Bacteria</taxon>
        <taxon>Bacillati</taxon>
        <taxon>Bacillota</taxon>
        <taxon>Bacilli</taxon>
        <taxon>Bacillales</taxon>
        <taxon>Caryophanaceae</taxon>
        <taxon>Planococcus</taxon>
    </lineage>
</organism>
<dbReference type="SUPFAM" id="SSF52283">
    <property type="entry name" value="Formate/glycerate dehydrogenase catalytic domain-like"/>
    <property type="match status" value="1"/>
</dbReference>
<protein>
    <submittedName>
        <fullName evidence="7">Hydroxyacid dehydrogenase</fullName>
    </submittedName>
</protein>
<feature type="domain" description="D-isomer specific 2-hydroxyacid dehydrogenase NAD-binding" evidence="6">
    <location>
        <begin position="110"/>
        <end position="291"/>
    </location>
</feature>
<dbReference type="PANTHER" id="PTHR42789:SF1">
    <property type="entry name" value="D-ISOMER SPECIFIC 2-HYDROXYACID DEHYDROGENASE FAMILY PROTEIN (AFU_ORTHOLOGUE AFUA_6G10090)"/>
    <property type="match status" value="1"/>
</dbReference>
<dbReference type="EMBL" id="QLZR01000001">
    <property type="protein sequence ID" value="RAZ81145.1"/>
    <property type="molecule type" value="Genomic_DNA"/>
</dbReference>
<sequence length="337" mass="36795">MDRLKILQILPMYHPEGEKVLNQLAEVKKFNEFNEQQIIQFLDNNIVDGIILRAPAAITQAVLDHCTGVRAISGAGVGLDNIDVNYATEKGIAILNAPSLNSQATAEHTVSLIMAVMKNIPSFNEETKKGNFSYRDGRYTHEMHGKKVGLIGFGNIAQKVGKILSAGFGMEVTAYVRTISGEREKLAKAMNVELTTSIEQLFQESDIVSLHIPLQKETERIIDRSLLSLMKKEAILVNTARGGLINEEDLIEVLENGDIIGAGLDVFTQEPPPKDHPFFRLKQVVATPHIGGISMEAAKKTSVTIARNLVSALDGNDVPTIVNGGSLKRKVHGLSPQ</sequence>
<keyword evidence="8" id="KW-1185">Reference proteome</keyword>
<evidence type="ECO:0000313" key="7">
    <source>
        <dbReference type="EMBL" id="RAZ81145.1"/>
    </source>
</evidence>
<evidence type="ECO:0000259" key="5">
    <source>
        <dbReference type="Pfam" id="PF00389"/>
    </source>
</evidence>
<dbReference type="InterPro" id="IPR029753">
    <property type="entry name" value="D-isomer_DH_CS"/>
</dbReference>
<dbReference type="InterPro" id="IPR006139">
    <property type="entry name" value="D-isomer_2_OHA_DH_cat_dom"/>
</dbReference>
<dbReference type="PANTHER" id="PTHR42789">
    <property type="entry name" value="D-ISOMER SPECIFIC 2-HYDROXYACID DEHYDROGENASE FAMILY PROTEIN (AFU_ORTHOLOGUE AFUA_6G10090)"/>
    <property type="match status" value="1"/>
</dbReference>
<dbReference type="Pfam" id="PF00389">
    <property type="entry name" value="2-Hacid_dh"/>
    <property type="match status" value="1"/>
</dbReference>